<gene>
    <name evidence="1" type="ORF">AB7A72_00920</name>
</gene>
<reference evidence="1 2" key="1">
    <citation type="journal article" date="2016" name="Int. J. Syst. Evol. Microbiol.">
        <title>Description of Comamonas sediminis sp. nov., isolated from lagoon sediments.</title>
        <authorList>
            <person name="Subhash Y."/>
            <person name="Bang J.J."/>
            <person name="You T.H."/>
            <person name="Lee S.S."/>
        </authorList>
    </citation>
    <scope>NUCLEOTIDE SEQUENCE [LARGE SCALE GENOMIC DNA]</scope>
    <source>
        <strain evidence="1 2">JCM 31169</strain>
    </source>
</reference>
<name>A0ABV4AY04_9BURK</name>
<dbReference type="EMBL" id="JBGBDC010000001">
    <property type="protein sequence ID" value="MEY2249553.1"/>
    <property type="molecule type" value="Genomic_DNA"/>
</dbReference>
<evidence type="ECO:0000313" key="1">
    <source>
        <dbReference type="EMBL" id="MEY2249553.1"/>
    </source>
</evidence>
<proteinExistence type="predicted"/>
<accession>A0ABV4AY04</accession>
<comment type="caution">
    <text evidence="1">The sequence shown here is derived from an EMBL/GenBank/DDBJ whole genome shotgun (WGS) entry which is preliminary data.</text>
</comment>
<evidence type="ECO:0000313" key="2">
    <source>
        <dbReference type="Proteomes" id="UP001562178"/>
    </source>
</evidence>
<protein>
    <submittedName>
        <fullName evidence="1">Uncharacterized protein</fullName>
    </submittedName>
</protein>
<sequence>MVTVGATGRSEAGGGINLAICHADRAGQYGRGQALQERLLSFAFLNFSLIYEKFWKKGSIEGMKCHFYLFVLVNGKNPW</sequence>
<organism evidence="1 2">
    <name type="scientific">Comamonas sediminis</name>
    <dbReference type="NCBI Taxonomy" id="1783360"/>
    <lineage>
        <taxon>Bacteria</taxon>
        <taxon>Pseudomonadati</taxon>
        <taxon>Pseudomonadota</taxon>
        <taxon>Betaproteobacteria</taxon>
        <taxon>Burkholderiales</taxon>
        <taxon>Comamonadaceae</taxon>
        <taxon>Comamonas</taxon>
    </lineage>
</organism>
<keyword evidence="2" id="KW-1185">Reference proteome</keyword>
<dbReference type="RefSeq" id="WP_369458728.1">
    <property type="nucleotide sequence ID" value="NZ_JBGBDC010000001.1"/>
</dbReference>
<dbReference type="Proteomes" id="UP001562178">
    <property type="component" value="Unassembled WGS sequence"/>
</dbReference>